<dbReference type="Proteomes" id="UP000198221">
    <property type="component" value="Chromosome I"/>
</dbReference>
<evidence type="ECO:0000256" key="2">
    <source>
        <dbReference type="SAM" id="SignalP"/>
    </source>
</evidence>
<dbReference type="PROSITE" id="PS51257">
    <property type="entry name" value="PROKAR_LIPOPROTEIN"/>
    <property type="match status" value="1"/>
</dbReference>
<name>A0A1C5J979_9ACTN</name>
<accession>A0A1C5J979</accession>
<reference evidence="4" key="1">
    <citation type="submission" date="2016-06" db="EMBL/GenBank/DDBJ databases">
        <authorList>
            <person name="Varghese N."/>
            <person name="Submissions Spin"/>
        </authorList>
    </citation>
    <scope>NUCLEOTIDE SEQUENCE [LARGE SCALE GENOMIC DNA]</scope>
    <source>
        <strain evidence="4">DSM 43819</strain>
    </source>
</reference>
<organism evidence="3 4">
    <name type="scientific">Micromonospora inositola</name>
    <dbReference type="NCBI Taxonomy" id="47865"/>
    <lineage>
        <taxon>Bacteria</taxon>
        <taxon>Bacillati</taxon>
        <taxon>Actinomycetota</taxon>
        <taxon>Actinomycetes</taxon>
        <taxon>Micromonosporales</taxon>
        <taxon>Micromonosporaceae</taxon>
        <taxon>Micromonospora</taxon>
    </lineage>
</organism>
<feature type="signal peptide" evidence="2">
    <location>
        <begin position="1"/>
        <end position="24"/>
    </location>
</feature>
<keyword evidence="4" id="KW-1185">Reference proteome</keyword>
<dbReference type="InterPro" id="IPR029050">
    <property type="entry name" value="Immunoprotect_excell_Ig-like"/>
</dbReference>
<dbReference type="AlphaFoldDB" id="A0A1C5J979"/>
<dbReference type="EMBL" id="LT607754">
    <property type="protein sequence ID" value="SCG67125.1"/>
    <property type="molecule type" value="Genomic_DNA"/>
</dbReference>
<sequence>MQKQNRLAVAGLVVAGLITLGCGAGSSDTGKVTEGGAKATGAAAQAAKGETKKVAKMGADSVTLDGGILVSASKPTKFTPSTYSAGHTRGNSAILVSVTIENKGAEPLDLGLVTVTAAFGKDGTQAESVFDSAKGIESSFQSTIAAGQKRTAKFAFSAATKDLSLIAITVQPGFDNNVALFEGAL</sequence>
<evidence type="ECO:0000313" key="3">
    <source>
        <dbReference type="EMBL" id="SCG67125.1"/>
    </source>
</evidence>
<protein>
    <submittedName>
        <fullName evidence="3">Uncharacterized protein</fullName>
    </submittedName>
</protein>
<dbReference type="OrthoDB" id="4335876at2"/>
<proteinExistence type="predicted"/>
<dbReference type="RefSeq" id="WP_089013852.1">
    <property type="nucleotide sequence ID" value="NZ_LT607754.1"/>
</dbReference>
<dbReference type="Gene3D" id="2.60.40.1240">
    <property type="match status" value="1"/>
</dbReference>
<evidence type="ECO:0000256" key="1">
    <source>
        <dbReference type="ARBA" id="ARBA00022729"/>
    </source>
</evidence>
<keyword evidence="1 2" id="KW-0732">Signal</keyword>
<gene>
    <name evidence="3" type="ORF">GA0070613_4254</name>
</gene>
<evidence type="ECO:0000313" key="4">
    <source>
        <dbReference type="Proteomes" id="UP000198221"/>
    </source>
</evidence>
<feature type="chain" id="PRO_5038552223" evidence="2">
    <location>
        <begin position="25"/>
        <end position="185"/>
    </location>
</feature>